<keyword evidence="2" id="KW-1185">Reference proteome</keyword>
<evidence type="ECO:0000313" key="1">
    <source>
        <dbReference type="EMBL" id="MTV39422.1"/>
    </source>
</evidence>
<sequence length="72" mass="8129">MELITSELLQIYVGEERIDMTEWHSGYGPVVYLNAVERRAYEIHVHEGLLLNAAGDLLDTGNEFNLVPRSGI</sequence>
<dbReference type="RefSeq" id="WP_155465097.1">
    <property type="nucleotide sequence ID" value="NZ_WNKY01000019.1"/>
</dbReference>
<name>A0A6L6PKF2_9BURK</name>
<dbReference type="AlphaFoldDB" id="A0A6L6PKF2"/>
<organism evidence="1 2">
    <name type="scientific">Duganella radicis</name>
    <dbReference type="NCBI Taxonomy" id="551988"/>
    <lineage>
        <taxon>Bacteria</taxon>
        <taxon>Pseudomonadati</taxon>
        <taxon>Pseudomonadota</taxon>
        <taxon>Betaproteobacteria</taxon>
        <taxon>Burkholderiales</taxon>
        <taxon>Oxalobacteraceae</taxon>
        <taxon>Telluria group</taxon>
        <taxon>Duganella</taxon>
    </lineage>
</organism>
<protein>
    <submittedName>
        <fullName evidence="1">Uncharacterized protein</fullName>
    </submittedName>
</protein>
<gene>
    <name evidence="1" type="ORF">GM676_17780</name>
</gene>
<reference evidence="1 2" key="1">
    <citation type="submission" date="2019-11" db="EMBL/GenBank/DDBJ databases">
        <title>Type strains purchased from KCTC, JCM and DSMZ.</title>
        <authorList>
            <person name="Lu H."/>
        </authorList>
    </citation>
    <scope>NUCLEOTIDE SEQUENCE [LARGE SCALE GENOMIC DNA]</scope>
    <source>
        <strain evidence="1 2">KCTC 22382</strain>
    </source>
</reference>
<dbReference type="EMBL" id="WNKY01000019">
    <property type="protein sequence ID" value="MTV39422.1"/>
    <property type="molecule type" value="Genomic_DNA"/>
</dbReference>
<evidence type="ECO:0000313" key="2">
    <source>
        <dbReference type="Proteomes" id="UP000475582"/>
    </source>
</evidence>
<comment type="caution">
    <text evidence="1">The sequence shown here is derived from an EMBL/GenBank/DDBJ whole genome shotgun (WGS) entry which is preliminary data.</text>
</comment>
<accession>A0A6L6PKF2</accession>
<proteinExistence type="predicted"/>
<dbReference type="Proteomes" id="UP000475582">
    <property type="component" value="Unassembled WGS sequence"/>
</dbReference>